<evidence type="ECO:0000313" key="3">
    <source>
        <dbReference type="Proteomes" id="UP000313359"/>
    </source>
</evidence>
<feature type="compositionally biased region" description="Polar residues" evidence="1">
    <location>
        <begin position="42"/>
        <end position="55"/>
    </location>
</feature>
<dbReference type="Proteomes" id="UP000313359">
    <property type="component" value="Unassembled WGS sequence"/>
</dbReference>
<gene>
    <name evidence="2" type="ORF">L227DRAFT_614450</name>
</gene>
<dbReference type="EMBL" id="ML122287">
    <property type="protein sequence ID" value="RPD56574.1"/>
    <property type="molecule type" value="Genomic_DNA"/>
</dbReference>
<sequence>MFISSASSACLASLLSPSESESMTSIQAHDDAEPDFDMITIGSGSPVPSANTDRSSPIGAPAPGEATASPARAARSMLEQRWSEDSTCRPPTVDRAESKFSTVHRSDTPSCSTFTADDRDRVDDVAHQLASTDVHSHTFGFSECSSTSRSKLSFESSVLSETSTSTLVNSSIAAITYASAAPTPRGWFCKLKSWLSCLGAKCSLRTPVQCRG</sequence>
<evidence type="ECO:0000256" key="1">
    <source>
        <dbReference type="SAM" id="MobiDB-lite"/>
    </source>
</evidence>
<proteinExistence type="predicted"/>
<feature type="region of interest" description="Disordered" evidence="1">
    <location>
        <begin position="17"/>
        <end position="73"/>
    </location>
</feature>
<protein>
    <submittedName>
        <fullName evidence="2">Uncharacterized protein</fullName>
    </submittedName>
</protein>
<keyword evidence="3" id="KW-1185">Reference proteome</keyword>
<organism evidence="2 3">
    <name type="scientific">Lentinus tigrinus ALCF2SS1-6</name>
    <dbReference type="NCBI Taxonomy" id="1328759"/>
    <lineage>
        <taxon>Eukaryota</taxon>
        <taxon>Fungi</taxon>
        <taxon>Dikarya</taxon>
        <taxon>Basidiomycota</taxon>
        <taxon>Agaricomycotina</taxon>
        <taxon>Agaricomycetes</taxon>
        <taxon>Polyporales</taxon>
        <taxon>Polyporaceae</taxon>
        <taxon>Lentinus</taxon>
    </lineage>
</organism>
<accession>A0A5C2S1D0</accession>
<reference evidence="2" key="1">
    <citation type="journal article" date="2018" name="Genome Biol. Evol.">
        <title>Genomics and development of Lentinus tigrinus, a white-rot wood-decaying mushroom with dimorphic fruiting bodies.</title>
        <authorList>
            <person name="Wu B."/>
            <person name="Xu Z."/>
            <person name="Knudson A."/>
            <person name="Carlson A."/>
            <person name="Chen N."/>
            <person name="Kovaka S."/>
            <person name="LaButti K."/>
            <person name="Lipzen A."/>
            <person name="Pennachio C."/>
            <person name="Riley R."/>
            <person name="Schakwitz W."/>
            <person name="Umezawa K."/>
            <person name="Ohm R.A."/>
            <person name="Grigoriev I.V."/>
            <person name="Nagy L.G."/>
            <person name="Gibbons J."/>
            <person name="Hibbett D."/>
        </authorList>
    </citation>
    <scope>NUCLEOTIDE SEQUENCE [LARGE SCALE GENOMIC DNA]</scope>
    <source>
        <strain evidence="2">ALCF2SS1-6</strain>
    </source>
</reference>
<dbReference type="AlphaFoldDB" id="A0A5C2S1D0"/>
<evidence type="ECO:0000313" key="2">
    <source>
        <dbReference type="EMBL" id="RPD56574.1"/>
    </source>
</evidence>
<name>A0A5C2S1D0_9APHY</name>